<dbReference type="EMBL" id="CAKAEH010001281">
    <property type="protein sequence ID" value="CAG9533998.1"/>
    <property type="molecule type" value="Genomic_DNA"/>
</dbReference>
<dbReference type="InterPro" id="IPR001680">
    <property type="entry name" value="WD40_rpt"/>
</dbReference>
<dbReference type="AlphaFoldDB" id="A0A8J2PZP1"/>
<dbReference type="GO" id="GO:0043161">
    <property type="term" value="P:proteasome-mediated ubiquitin-dependent protein catabolic process"/>
    <property type="evidence" value="ECO:0007669"/>
    <property type="project" value="TreeGrafter"/>
</dbReference>
<dbReference type="PANTHER" id="PTHR19847">
    <property type="entry name" value="DDB1- AND CUL4-ASSOCIATED FACTOR 11"/>
    <property type="match status" value="1"/>
</dbReference>
<sequence length="319" mass="36392">MAADNPNTIAAALDLRRWTTTLSGASLPKISIKNMLKNREIGRRGRPASHRLLSSMPNTSSASECPISYHASSMPNTSAAFTLSEKANLVNRSVVHLKFNIDRLNSGLFRCIHLPDEKLIGIGQEKNLRLYVRRPPYYKFSYETHVPDDGFITDFVCNARGDQLAYTISDDQFFDGENFREAYFSISYTMDDQHFVIGRAGGYISIFEAHENDIKAICCSKVNPSIFYSGCSNGFCKMWDYRTPNNCIPLATSTGNDYSITHIDSDSYDRYIVTTSGRVKFNIWDVRRFSENISFNMQQRQRTNLLDEISYFDKGRHYT</sequence>
<dbReference type="Gene3D" id="2.130.10.10">
    <property type="entry name" value="YVTN repeat-like/Quinoprotein amine dehydrogenase"/>
    <property type="match status" value="1"/>
</dbReference>
<dbReference type="InterPro" id="IPR051859">
    <property type="entry name" value="DCAF"/>
</dbReference>
<evidence type="ECO:0000313" key="1">
    <source>
        <dbReference type="EMBL" id="CAG9533998.1"/>
    </source>
</evidence>
<dbReference type="InterPro" id="IPR036322">
    <property type="entry name" value="WD40_repeat_dom_sf"/>
</dbReference>
<reference evidence="1" key="1">
    <citation type="submission" date="2021-09" db="EMBL/GenBank/DDBJ databases">
        <authorList>
            <consortium name="Pathogen Informatics"/>
        </authorList>
    </citation>
    <scope>NUCLEOTIDE SEQUENCE</scope>
</reference>
<dbReference type="InterPro" id="IPR015943">
    <property type="entry name" value="WD40/YVTN_repeat-like_dom_sf"/>
</dbReference>
<name>A0A8J2PZP1_9BILA</name>
<dbReference type="SMART" id="SM00320">
    <property type="entry name" value="WD40"/>
    <property type="match status" value="2"/>
</dbReference>
<protein>
    <submittedName>
        <fullName evidence="1">Uncharacterized protein</fullName>
    </submittedName>
</protein>
<dbReference type="Proteomes" id="UP000746747">
    <property type="component" value="Unassembled WGS sequence"/>
</dbReference>
<gene>
    <name evidence="1" type="ORF">CJOHNSTONI_LOCUS4180</name>
</gene>
<keyword evidence="2" id="KW-1185">Reference proteome</keyword>
<dbReference type="OrthoDB" id="5792874at2759"/>
<accession>A0A8J2PZP1</accession>
<dbReference type="PANTHER" id="PTHR19847:SF7">
    <property type="entry name" value="DDB1- AND CUL4-ASSOCIATED FACTOR 11"/>
    <property type="match status" value="1"/>
</dbReference>
<organism evidence="1 2">
    <name type="scientific">Cercopithifilaria johnstoni</name>
    <dbReference type="NCBI Taxonomy" id="2874296"/>
    <lineage>
        <taxon>Eukaryota</taxon>
        <taxon>Metazoa</taxon>
        <taxon>Ecdysozoa</taxon>
        <taxon>Nematoda</taxon>
        <taxon>Chromadorea</taxon>
        <taxon>Rhabditida</taxon>
        <taxon>Spirurina</taxon>
        <taxon>Spiruromorpha</taxon>
        <taxon>Filarioidea</taxon>
        <taxon>Onchocercidae</taxon>
        <taxon>Cercopithifilaria</taxon>
    </lineage>
</organism>
<dbReference type="SUPFAM" id="SSF50978">
    <property type="entry name" value="WD40 repeat-like"/>
    <property type="match status" value="1"/>
</dbReference>
<dbReference type="GO" id="GO:0080008">
    <property type="term" value="C:Cul4-RING E3 ubiquitin ligase complex"/>
    <property type="evidence" value="ECO:0007669"/>
    <property type="project" value="TreeGrafter"/>
</dbReference>
<evidence type="ECO:0000313" key="2">
    <source>
        <dbReference type="Proteomes" id="UP000746747"/>
    </source>
</evidence>
<comment type="caution">
    <text evidence="1">The sequence shown here is derived from an EMBL/GenBank/DDBJ whole genome shotgun (WGS) entry which is preliminary data.</text>
</comment>
<proteinExistence type="predicted"/>